<gene>
    <name evidence="2" type="ORF">NQ315_011218</name>
</gene>
<feature type="region of interest" description="Disordered" evidence="1">
    <location>
        <begin position="51"/>
        <end position="99"/>
    </location>
</feature>
<feature type="region of interest" description="Disordered" evidence="1">
    <location>
        <begin position="185"/>
        <end position="222"/>
    </location>
</feature>
<dbReference type="AlphaFoldDB" id="A0AAV8VFN0"/>
<name>A0AAV8VFN0_9CUCU</name>
<protein>
    <recommendedName>
        <fullName evidence="4">Zinc-finger domain-containing protein</fullName>
    </recommendedName>
</protein>
<feature type="compositionally biased region" description="Basic residues" evidence="1">
    <location>
        <begin position="67"/>
        <end position="87"/>
    </location>
</feature>
<dbReference type="EMBL" id="JANEYG010000108">
    <property type="protein sequence ID" value="KAJ8912895.1"/>
    <property type="molecule type" value="Genomic_DNA"/>
</dbReference>
<feature type="compositionally biased region" description="Polar residues" evidence="1">
    <location>
        <begin position="528"/>
        <end position="542"/>
    </location>
</feature>
<sequence length="630" mass="70843">MESAASGADMDDREEGEIVDDFEDISDNSIPSPILCGKSVSPKEYLRAVSLSSVSEVDEAKGEEKVHRRKCARKKGVKPHKRRRNSQRKTSYTDSDSDSYLELDKKLQIQLKAAIRVDDTEDRHKNSLRSRLRGMVKLDESDGGTETNVNNNKNEPDPSSDEGDTELAELRLEALRTAVLNKFKHRKKRKMKENNDNDVLSDISVRTDNSETNKENNHNKSENCSIKGCVESQVQNVEITTNLVVENNTPLEDDEDVLRAVLLASMSRKITSDKNKIVPLVGNIPKPPVHFSSEKKETTNIIVHNVQNLPKNRINKNNGLIKKPQLPEVKPLIINVNNDSDSDEDVFNKSLSIDKKIVKPNPTNIEIESTVEKFLKEQRAKVEAKLPPIPKQHAKPKNTSMILEKSCVKLLPKVKQVEYQKLLQKLKNAERKPRIRRSLQKFNGEGRPIAITSKKIVRPKLPLNKPVNTALKADIFPDVKNDLGALDKILKEIQVQKNGSVASKKPEEGRKNCFTSTPVKEKPPAVSFETSPLQPVTPSNSVPITESVPELISSGQQKEEIGFDLPLNPGDPNDIDKIYNLQNTTFPKYISPLDNVKRAVTDDDPFSIVCPYDVDGNCRDTECIYKHLFK</sequence>
<feature type="compositionally biased region" description="Basic and acidic residues" evidence="1">
    <location>
        <begin position="208"/>
        <end position="221"/>
    </location>
</feature>
<organism evidence="2 3">
    <name type="scientific">Exocentrus adspersus</name>
    <dbReference type="NCBI Taxonomy" id="1586481"/>
    <lineage>
        <taxon>Eukaryota</taxon>
        <taxon>Metazoa</taxon>
        <taxon>Ecdysozoa</taxon>
        <taxon>Arthropoda</taxon>
        <taxon>Hexapoda</taxon>
        <taxon>Insecta</taxon>
        <taxon>Pterygota</taxon>
        <taxon>Neoptera</taxon>
        <taxon>Endopterygota</taxon>
        <taxon>Coleoptera</taxon>
        <taxon>Polyphaga</taxon>
        <taxon>Cucujiformia</taxon>
        <taxon>Chrysomeloidea</taxon>
        <taxon>Cerambycidae</taxon>
        <taxon>Lamiinae</taxon>
        <taxon>Acanthocinini</taxon>
        <taxon>Exocentrus</taxon>
    </lineage>
</organism>
<keyword evidence="3" id="KW-1185">Reference proteome</keyword>
<feature type="region of interest" description="Disordered" evidence="1">
    <location>
        <begin position="1"/>
        <end position="37"/>
    </location>
</feature>
<feature type="compositionally biased region" description="Acidic residues" evidence="1">
    <location>
        <begin position="9"/>
        <end position="26"/>
    </location>
</feature>
<evidence type="ECO:0000313" key="3">
    <source>
        <dbReference type="Proteomes" id="UP001159042"/>
    </source>
</evidence>
<feature type="region of interest" description="Disordered" evidence="1">
    <location>
        <begin position="500"/>
        <end position="542"/>
    </location>
</feature>
<feature type="compositionally biased region" description="Polar residues" evidence="1">
    <location>
        <begin position="144"/>
        <end position="153"/>
    </location>
</feature>
<comment type="caution">
    <text evidence="2">The sequence shown here is derived from an EMBL/GenBank/DDBJ whole genome shotgun (WGS) entry which is preliminary data.</text>
</comment>
<evidence type="ECO:0008006" key="4">
    <source>
        <dbReference type="Google" id="ProtNLM"/>
    </source>
</evidence>
<feature type="region of interest" description="Disordered" evidence="1">
    <location>
        <begin position="120"/>
        <end position="165"/>
    </location>
</feature>
<dbReference type="Proteomes" id="UP001159042">
    <property type="component" value="Unassembled WGS sequence"/>
</dbReference>
<evidence type="ECO:0000256" key="1">
    <source>
        <dbReference type="SAM" id="MobiDB-lite"/>
    </source>
</evidence>
<reference evidence="2 3" key="1">
    <citation type="journal article" date="2023" name="Insect Mol. Biol.">
        <title>Genome sequencing provides insights into the evolution of gene families encoding plant cell wall-degrading enzymes in longhorned beetles.</title>
        <authorList>
            <person name="Shin N.R."/>
            <person name="Okamura Y."/>
            <person name="Kirsch R."/>
            <person name="Pauchet Y."/>
        </authorList>
    </citation>
    <scope>NUCLEOTIDE SEQUENCE [LARGE SCALE GENOMIC DNA]</scope>
    <source>
        <strain evidence="2">EAD_L_NR</strain>
    </source>
</reference>
<accession>A0AAV8VFN0</accession>
<evidence type="ECO:0000313" key="2">
    <source>
        <dbReference type="EMBL" id="KAJ8912895.1"/>
    </source>
</evidence>
<proteinExistence type="predicted"/>